<evidence type="ECO:0000313" key="2">
    <source>
        <dbReference type="Proteomes" id="UP000634139"/>
    </source>
</evidence>
<comment type="caution">
    <text evidence="1">The sequence shown here is derived from an EMBL/GenBank/DDBJ whole genome shotgun (WGS) entry which is preliminary data.</text>
</comment>
<accession>A0A918RJX0</accession>
<reference evidence="1" key="1">
    <citation type="journal article" date="2014" name="Int. J. Syst. Evol. Microbiol.">
        <title>Complete genome sequence of Corynebacterium casei LMG S-19264T (=DSM 44701T), isolated from a smear-ripened cheese.</title>
        <authorList>
            <consortium name="US DOE Joint Genome Institute (JGI-PGF)"/>
            <person name="Walter F."/>
            <person name="Albersmeier A."/>
            <person name="Kalinowski J."/>
            <person name="Ruckert C."/>
        </authorList>
    </citation>
    <scope>NUCLEOTIDE SEQUENCE</scope>
    <source>
        <strain evidence="1">KCTC 32422</strain>
    </source>
</reference>
<protein>
    <submittedName>
        <fullName evidence="1">Uncharacterized protein</fullName>
    </submittedName>
</protein>
<organism evidence="1 2">
    <name type="scientific">Novosphingobium arvoryzae</name>
    <dbReference type="NCBI Taxonomy" id="1256514"/>
    <lineage>
        <taxon>Bacteria</taxon>
        <taxon>Pseudomonadati</taxon>
        <taxon>Pseudomonadota</taxon>
        <taxon>Alphaproteobacteria</taxon>
        <taxon>Sphingomonadales</taxon>
        <taxon>Sphingomonadaceae</taxon>
        <taxon>Novosphingobium</taxon>
    </lineage>
</organism>
<sequence>MADGRSTATFSTPGGTALARLTCEKFLGEVRLWRAGTSTGHVPMALTTTTGTRPLLSEPLVSSPDWVVAQIRATDPVLDAVAFSRGRFALDVAGAPPLYLPSWPEISRVVEDCR</sequence>
<dbReference type="Proteomes" id="UP000634139">
    <property type="component" value="Unassembled WGS sequence"/>
</dbReference>
<reference evidence="1" key="2">
    <citation type="submission" date="2020-09" db="EMBL/GenBank/DDBJ databases">
        <authorList>
            <person name="Sun Q."/>
            <person name="Kim S."/>
        </authorList>
    </citation>
    <scope>NUCLEOTIDE SEQUENCE</scope>
    <source>
        <strain evidence="1">KCTC 32422</strain>
    </source>
</reference>
<keyword evidence="2" id="KW-1185">Reference proteome</keyword>
<proteinExistence type="predicted"/>
<gene>
    <name evidence="1" type="ORF">GCM10011617_19810</name>
</gene>
<evidence type="ECO:0000313" key="1">
    <source>
        <dbReference type="EMBL" id="GGZ99412.1"/>
    </source>
</evidence>
<dbReference type="AlphaFoldDB" id="A0A918RJX0"/>
<dbReference type="EMBL" id="BMZD01000004">
    <property type="protein sequence ID" value="GGZ99412.1"/>
    <property type="molecule type" value="Genomic_DNA"/>
</dbReference>
<name>A0A918RJX0_9SPHN</name>